<keyword evidence="2" id="KW-0186">Copper</keyword>
<name>A0A6C7E2I9_ILUCY</name>
<keyword evidence="1" id="KW-0479">Metal-binding</keyword>
<evidence type="ECO:0000256" key="1">
    <source>
        <dbReference type="ARBA" id="ARBA00022723"/>
    </source>
</evidence>
<dbReference type="RefSeq" id="WP_015440269.1">
    <property type="nucleotide sequence ID" value="NC_020520.1"/>
</dbReference>
<evidence type="ECO:0000313" key="5">
    <source>
        <dbReference type="EMBL" id="BAN01021.1"/>
    </source>
</evidence>
<dbReference type="Pfam" id="PF13473">
    <property type="entry name" value="Cupredoxin_1"/>
    <property type="match status" value="1"/>
</dbReference>
<dbReference type="EMBL" id="AP012057">
    <property type="protein sequence ID" value="BAN01021.1"/>
    <property type="molecule type" value="Genomic_DNA"/>
</dbReference>
<accession>A0A6C7E2I9</accession>
<evidence type="ECO:0000259" key="4">
    <source>
        <dbReference type="Pfam" id="PF13473"/>
    </source>
</evidence>
<dbReference type="Gene3D" id="2.60.40.420">
    <property type="entry name" value="Cupredoxins - blue copper proteins"/>
    <property type="match status" value="1"/>
</dbReference>
<reference evidence="5 6" key="1">
    <citation type="journal article" date="2013" name="Int. J. Syst. Evol. Microbiol.">
        <title>Ilumatobacter nonamiense sp. nov. and Ilumatobacter coccineum sp. nov., isolated from seashore sand.</title>
        <authorList>
            <person name="Matsumoto A."/>
            <person name="Kasai H."/>
            <person name="Matsuo Y."/>
            <person name="Shizuri Y."/>
            <person name="Ichikawa N."/>
            <person name="Fujita N."/>
            <person name="Omura S."/>
            <person name="Takahashi Y."/>
        </authorList>
    </citation>
    <scope>NUCLEOTIDE SEQUENCE [LARGE SCALE GENOMIC DNA]</scope>
    <source>
        <strain evidence="6">NBRC 103263 / KCTC 29153 / YM16-304</strain>
    </source>
</reference>
<dbReference type="PANTHER" id="PTHR38439">
    <property type="entry name" value="AURACYANIN-B"/>
    <property type="match status" value="1"/>
</dbReference>
<feature type="chain" id="PRO_5025577630" description="EfeO-type cupredoxin-like domain-containing protein" evidence="3">
    <location>
        <begin position="23"/>
        <end position="135"/>
    </location>
</feature>
<dbReference type="InterPro" id="IPR008972">
    <property type="entry name" value="Cupredoxin"/>
</dbReference>
<feature type="domain" description="EfeO-type cupredoxin-like" evidence="4">
    <location>
        <begin position="37"/>
        <end position="124"/>
    </location>
</feature>
<dbReference type="InterPro" id="IPR050845">
    <property type="entry name" value="Cu-binding_ET"/>
</dbReference>
<evidence type="ECO:0000256" key="2">
    <source>
        <dbReference type="ARBA" id="ARBA00023008"/>
    </source>
</evidence>
<dbReference type="PANTHER" id="PTHR38439:SF3">
    <property type="entry name" value="COPPER-RESISTANT CUPROPROTEIN COPI"/>
    <property type="match status" value="1"/>
</dbReference>
<dbReference type="KEGG" id="aym:YM304_07070"/>
<dbReference type="PROSITE" id="PS51257">
    <property type="entry name" value="PROKAR_LIPOPROTEIN"/>
    <property type="match status" value="1"/>
</dbReference>
<evidence type="ECO:0000313" key="6">
    <source>
        <dbReference type="Proteomes" id="UP000011863"/>
    </source>
</evidence>
<keyword evidence="3" id="KW-0732">Signal</keyword>
<keyword evidence="6" id="KW-1185">Reference proteome</keyword>
<gene>
    <name evidence="5" type="ORF">YM304_07070</name>
</gene>
<dbReference type="GO" id="GO:0046872">
    <property type="term" value="F:metal ion binding"/>
    <property type="evidence" value="ECO:0007669"/>
    <property type="project" value="UniProtKB-KW"/>
</dbReference>
<protein>
    <recommendedName>
        <fullName evidence="4">EfeO-type cupredoxin-like domain-containing protein</fullName>
    </recommendedName>
</protein>
<dbReference type="SUPFAM" id="SSF49503">
    <property type="entry name" value="Cupredoxins"/>
    <property type="match status" value="1"/>
</dbReference>
<organism evidence="5 6">
    <name type="scientific">Ilumatobacter coccineus (strain NBRC 103263 / KCTC 29153 / YM16-304)</name>
    <dbReference type="NCBI Taxonomy" id="1313172"/>
    <lineage>
        <taxon>Bacteria</taxon>
        <taxon>Bacillati</taxon>
        <taxon>Actinomycetota</taxon>
        <taxon>Acidimicrobiia</taxon>
        <taxon>Acidimicrobiales</taxon>
        <taxon>Ilumatobacteraceae</taxon>
        <taxon>Ilumatobacter</taxon>
    </lineage>
</organism>
<feature type="signal peptide" evidence="3">
    <location>
        <begin position="1"/>
        <end position="22"/>
    </location>
</feature>
<dbReference type="InterPro" id="IPR028096">
    <property type="entry name" value="EfeO_Cupredoxin"/>
</dbReference>
<dbReference type="Proteomes" id="UP000011863">
    <property type="component" value="Chromosome"/>
</dbReference>
<evidence type="ECO:0000256" key="3">
    <source>
        <dbReference type="SAM" id="SignalP"/>
    </source>
</evidence>
<proteinExistence type="predicted"/>
<dbReference type="AlphaFoldDB" id="A0A6C7E2I9"/>
<sequence length="135" mass="14414">MRNLGHRLALILLPIAVIGASAGCGGSESGGASGPPRTVSLEAVEYRFQADEAITIRAGDTIEFEVRNGGDLEHQMEVWDANNRVLGMTERIPPGAVRSVTVTFDDAGAYRVVCDIDDHLIQGQQAGFDVFDAND</sequence>